<dbReference type="AlphaFoldDB" id="A0A3S4E735"/>
<dbReference type="InterPro" id="IPR005158">
    <property type="entry name" value="BTAD"/>
</dbReference>
<dbReference type="GO" id="GO:0006355">
    <property type="term" value="P:regulation of DNA-templated transcription"/>
    <property type="evidence" value="ECO:0007669"/>
    <property type="project" value="InterPro"/>
</dbReference>
<evidence type="ECO:0000313" key="7">
    <source>
        <dbReference type="EMBL" id="RWZ67831.1"/>
    </source>
</evidence>
<organism evidence="7 8">
    <name type="scientific">Labedella populi</name>
    <dbReference type="NCBI Taxonomy" id="2498850"/>
    <lineage>
        <taxon>Bacteria</taxon>
        <taxon>Bacillati</taxon>
        <taxon>Actinomycetota</taxon>
        <taxon>Actinomycetes</taxon>
        <taxon>Micrococcales</taxon>
        <taxon>Microbacteriaceae</taxon>
        <taxon>Labedella</taxon>
    </lineage>
</organism>
<evidence type="ECO:0000259" key="6">
    <source>
        <dbReference type="PROSITE" id="PS51755"/>
    </source>
</evidence>
<feature type="domain" description="OmpR/PhoB-type" evidence="6">
    <location>
        <begin position="1"/>
        <end position="100"/>
    </location>
</feature>
<dbReference type="SMART" id="SM01043">
    <property type="entry name" value="BTAD"/>
    <property type="match status" value="1"/>
</dbReference>
<feature type="DNA-binding region" description="OmpR/PhoB-type" evidence="5">
    <location>
        <begin position="1"/>
        <end position="100"/>
    </location>
</feature>
<keyword evidence="2" id="KW-0805">Transcription regulation</keyword>
<dbReference type="PROSITE" id="PS51755">
    <property type="entry name" value="OMPR_PHOB"/>
    <property type="match status" value="1"/>
</dbReference>
<sequence>MSDIRIRVLGPITAERNGRELPLTKPRTREVLGILVAARGYVVPTSTLIGDLWEDDPPHGAAGAVQTFIGELRRALDPDRPRNAPSAGVVTLGGGYRLRVSEPFVDAWSVRRAERAAAAQPPERADVILTEALAEWRGTAFDEFAERPWAAAERTQLATLRSRLVLRLGEAHIAAGRPGGAVELLDPFVVEQPWNEEAWRLLALALYRDGRRHHAGAVLAQAQRRLTLGFEGAASADTVILAERMRLEDPALDAPPGLRLTAEALGRANSRAQLEASAAMLTSLALSGDITVARVQRLAAIRAAEEFGDAQLTAQVIGGFEAPGIWTRSDDEEHAAAIVAAAARALARLPAERSHRLRARLLATIAMESRGTADRVAEVLEAEELVGIGADDEFLDCLVACSRFMQMFVRTGLAKERGRIGSRIEGISERTEWSTFEITGLLIRMQALCARDDIDRARRDADRIDDLARSRSRALATVFTRWFRWTFLGEGTRPEATGQMPGFEEGIAALDDVTRALRFGEPLPEDGDLGPHEPWVRPLLLARADAHDDAHEALRTAPDPPKGLLLEVYWCLLAEAAIELEDTAAVERCIDALRPARFERAAGSGVIDLGPVSSYLARLRAVLPPDAAVEEDEPEWPDSEPW</sequence>
<dbReference type="Gene3D" id="1.10.10.10">
    <property type="entry name" value="Winged helix-like DNA-binding domain superfamily/Winged helix DNA-binding domain"/>
    <property type="match status" value="1"/>
</dbReference>
<evidence type="ECO:0000256" key="3">
    <source>
        <dbReference type="ARBA" id="ARBA00023125"/>
    </source>
</evidence>
<dbReference type="EMBL" id="RZNC01000001">
    <property type="protein sequence ID" value="RWZ67831.1"/>
    <property type="molecule type" value="Genomic_DNA"/>
</dbReference>
<evidence type="ECO:0000313" key="8">
    <source>
        <dbReference type="Proteomes" id="UP000288603"/>
    </source>
</evidence>
<dbReference type="Proteomes" id="UP000288603">
    <property type="component" value="Unassembled WGS sequence"/>
</dbReference>
<dbReference type="InterPro" id="IPR036388">
    <property type="entry name" value="WH-like_DNA-bd_sf"/>
</dbReference>
<evidence type="ECO:0000256" key="2">
    <source>
        <dbReference type="ARBA" id="ARBA00023015"/>
    </source>
</evidence>
<dbReference type="OrthoDB" id="134501at2"/>
<dbReference type="SUPFAM" id="SSF46894">
    <property type="entry name" value="C-terminal effector domain of the bipartite response regulators"/>
    <property type="match status" value="1"/>
</dbReference>
<dbReference type="InterPro" id="IPR051677">
    <property type="entry name" value="AfsR-DnrI-RedD_regulator"/>
</dbReference>
<dbReference type="RefSeq" id="WP_128497022.1">
    <property type="nucleotide sequence ID" value="NZ_RZNC01000001.1"/>
</dbReference>
<accession>A0A3S4E735</accession>
<proteinExistence type="inferred from homology"/>
<dbReference type="GO" id="GO:0000160">
    <property type="term" value="P:phosphorelay signal transduction system"/>
    <property type="evidence" value="ECO:0007669"/>
    <property type="project" value="InterPro"/>
</dbReference>
<dbReference type="SUPFAM" id="SSF48452">
    <property type="entry name" value="TPR-like"/>
    <property type="match status" value="1"/>
</dbReference>
<dbReference type="PANTHER" id="PTHR35807">
    <property type="entry name" value="TRANSCRIPTIONAL REGULATOR REDD-RELATED"/>
    <property type="match status" value="1"/>
</dbReference>
<dbReference type="GO" id="GO:0003677">
    <property type="term" value="F:DNA binding"/>
    <property type="evidence" value="ECO:0007669"/>
    <property type="project" value="UniProtKB-UniRule"/>
</dbReference>
<evidence type="ECO:0000256" key="5">
    <source>
        <dbReference type="PROSITE-ProRule" id="PRU01091"/>
    </source>
</evidence>
<dbReference type="Gene3D" id="1.25.40.10">
    <property type="entry name" value="Tetratricopeptide repeat domain"/>
    <property type="match status" value="1"/>
</dbReference>
<evidence type="ECO:0000256" key="1">
    <source>
        <dbReference type="ARBA" id="ARBA00005820"/>
    </source>
</evidence>
<evidence type="ECO:0000256" key="4">
    <source>
        <dbReference type="ARBA" id="ARBA00023163"/>
    </source>
</evidence>
<comment type="similarity">
    <text evidence="1">Belongs to the AfsR/DnrI/RedD regulatory family.</text>
</comment>
<comment type="caution">
    <text evidence="7">The sequence shown here is derived from an EMBL/GenBank/DDBJ whole genome shotgun (WGS) entry which is preliminary data.</text>
</comment>
<keyword evidence="4" id="KW-0804">Transcription</keyword>
<dbReference type="InterPro" id="IPR001867">
    <property type="entry name" value="OmpR/PhoB-type_DNA-bd"/>
</dbReference>
<dbReference type="InterPro" id="IPR016032">
    <property type="entry name" value="Sig_transdc_resp-reg_C-effctor"/>
</dbReference>
<protein>
    <submittedName>
        <fullName evidence="7">BTAD domain-containing protein</fullName>
    </submittedName>
</protein>
<dbReference type="InterPro" id="IPR011990">
    <property type="entry name" value="TPR-like_helical_dom_sf"/>
</dbReference>
<name>A0A3S4E735_9MICO</name>
<dbReference type="Pfam" id="PF00486">
    <property type="entry name" value="Trans_reg_C"/>
    <property type="match status" value="1"/>
</dbReference>
<dbReference type="SMART" id="SM00862">
    <property type="entry name" value="Trans_reg_C"/>
    <property type="match status" value="1"/>
</dbReference>
<keyword evidence="8" id="KW-1185">Reference proteome</keyword>
<keyword evidence="3 5" id="KW-0238">DNA-binding</keyword>
<dbReference type="Pfam" id="PF03704">
    <property type="entry name" value="BTAD"/>
    <property type="match status" value="1"/>
</dbReference>
<dbReference type="PANTHER" id="PTHR35807:SF1">
    <property type="entry name" value="TRANSCRIPTIONAL REGULATOR REDD"/>
    <property type="match status" value="1"/>
</dbReference>
<gene>
    <name evidence="7" type="ORF">ELQ92_00730</name>
</gene>
<reference evidence="7 8" key="1">
    <citation type="submission" date="2018-12" db="EMBL/GenBank/DDBJ databases">
        <authorList>
            <person name="Li F."/>
        </authorList>
    </citation>
    <scope>NUCLEOTIDE SEQUENCE [LARGE SCALE GENOMIC DNA]</scope>
    <source>
        <strain evidence="7 8">8H24J-4-2</strain>
    </source>
</reference>